<dbReference type="Gene3D" id="1.10.630.10">
    <property type="entry name" value="Cytochrome P450"/>
    <property type="match status" value="1"/>
</dbReference>
<evidence type="ECO:0000256" key="6">
    <source>
        <dbReference type="ARBA" id="ARBA00023033"/>
    </source>
</evidence>
<keyword evidence="5 7" id="KW-0408">Iron</keyword>
<sequence>MDSRLYGLFSENLSVILIILTTLGIWFSFFRKPRGIPPGPNWTLPLLGDLLSIANPDDGGDSRLPFRRLRKKYGDIFSVYLGPRLVVVFNGYKTIKDACINNADVTSHRPDIVTFKVIARQKGLFASSGDDSKEQRKAVTEVFRLIGKANLEEKIQGEIECFTEHIRKFDGKNINIITLVQASIANVIGSVVFGKRFEYDDELFKNFLYKMEENMTTLGGTNIITYFEFLRHLPGDLFGIKKVLNNVKYVQDKIIIPSIDDHIKHFDDNNTHDFISAYIKQMNKVDKTRQQRTAVDRENLLVNVVDLFVAGTDTTAATISWTILLFLHHPRVYDKCCKEVQEVVGIGRRPTMKDRPTMPYVEATIMEVLRYFNIGLLGGPHAASEDTYIGGYYIPKGTMLLFNLDSVLCVDEEPWGDVKAFRPERFLNSTGDGVKLYEEFIPFSLGRRVCIGESLARMELFLLITTLIQHFDLQPATPNDIPPLKGMTGLTHSPKHFEIRAIPR</sequence>
<dbReference type="InterPro" id="IPR036396">
    <property type="entry name" value="Cyt_P450_sf"/>
</dbReference>
<dbReference type="GO" id="GO:0005506">
    <property type="term" value="F:iron ion binding"/>
    <property type="evidence" value="ECO:0007669"/>
    <property type="project" value="InterPro"/>
</dbReference>
<dbReference type="PROSITE" id="PS00086">
    <property type="entry name" value="CYTOCHROME_P450"/>
    <property type="match status" value="1"/>
</dbReference>
<dbReference type="Pfam" id="PF00067">
    <property type="entry name" value="p450"/>
    <property type="match status" value="1"/>
</dbReference>
<evidence type="ECO:0000256" key="9">
    <source>
        <dbReference type="SAM" id="Phobius"/>
    </source>
</evidence>
<dbReference type="EMBL" id="KB199651">
    <property type="protein sequence ID" value="ESP04755.1"/>
    <property type="molecule type" value="Genomic_DNA"/>
</dbReference>
<keyword evidence="11" id="KW-1185">Reference proteome</keyword>
<dbReference type="FunFam" id="1.10.630.10:FF:000036">
    <property type="entry name" value="CYtochrome P450 family"/>
    <property type="match status" value="1"/>
</dbReference>
<dbReference type="GeneID" id="20248137"/>
<dbReference type="GO" id="GO:0006082">
    <property type="term" value="P:organic acid metabolic process"/>
    <property type="evidence" value="ECO:0007669"/>
    <property type="project" value="TreeGrafter"/>
</dbReference>
<feature type="binding site" description="axial binding residue" evidence="7">
    <location>
        <position position="450"/>
    </location>
    <ligand>
        <name>heme</name>
        <dbReference type="ChEBI" id="CHEBI:30413"/>
    </ligand>
    <ligandPart>
        <name>Fe</name>
        <dbReference type="ChEBI" id="CHEBI:18248"/>
    </ligandPart>
</feature>
<dbReference type="GO" id="GO:0005737">
    <property type="term" value="C:cytoplasm"/>
    <property type="evidence" value="ECO:0007669"/>
    <property type="project" value="TreeGrafter"/>
</dbReference>
<dbReference type="PANTHER" id="PTHR24300">
    <property type="entry name" value="CYTOCHROME P450 508A4-RELATED"/>
    <property type="match status" value="1"/>
</dbReference>
<keyword evidence="3 7" id="KW-0479">Metal-binding</keyword>
<dbReference type="Proteomes" id="UP000030746">
    <property type="component" value="Unassembled WGS sequence"/>
</dbReference>
<evidence type="ECO:0000256" key="4">
    <source>
        <dbReference type="ARBA" id="ARBA00023002"/>
    </source>
</evidence>
<dbReference type="PRINTS" id="PR00463">
    <property type="entry name" value="EP450I"/>
</dbReference>
<evidence type="ECO:0000256" key="2">
    <source>
        <dbReference type="ARBA" id="ARBA00010617"/>
    </source>
</evidence>
<keyword evidence="9" id="KW-1133">Transmembrane helix</keyword>
<name>V4CQL2_LOTGI</name>
<dbReference type="GO" id="GO:0020037">
    <property type="term" value="F:heme binding"/>
    <property type="evidence" value="ECO:0007669"/>
    <property type="project" value="InterPro"/>
</dbReference>
<dbReference type="CTD" id="20248137"/>
<evidence type="ECO:0000256" key="5">
    <source>
        <dbReference type="ARBA" id="ARBA00023004"/>
    </source>
</evidence>
<keyword evidence="6 8" id="KW-0503">Monooxygenase</keyword>
<dbReference type="RefSeq" id="XP_009044264.1">
    <property type="nucleotide sequence ID" value="XM_009046016.1"/>
</dbReference>
<keyword evidence="9" id="KW-0812">Transmembrane</keyword>
<evidence type="ECO:0000256" key="1">
    <source>
        <dbReference type="ARBA" id="ARBA00001971"/>
    </source>
</evidence>
<dbReference type="HOGENOM" id="CLU_001570_22_0_1"/>
<evidence type="ECO:0000256" key="8">
    <source>
        <dbReference type="RuleBase" id="RU000461"/>
    </source>
</evidence>
<comment type="cofactor">
    <cofactor evidence="1 7">
        <name>heme</name>
        <dbReference type="ChEBI" id="CHEBI:30413"/>
    </cofactor>
</comment>
<comment type="similarity">
    <text evidence="2 8">Belongs to the cytochrome P450 family.</text>
</comment>
<dbReference type="GO" id="GO:0016712">
    <property type="term" value="F:oxidoreductase activity, acting on paired donors, with incorporation or reduction of molecular oxygen, reduced flavin or flavoprotein as one donor, and incorporation of one atom of oxygen"/>
    <property type="evidence" value="ECO:0007669"/>
    <property type="project" value="TreeGrafter"/>
</dbReference>
<dbReference type="PRINTS" id="PR00385">
    <property type="entry name" value="P450"/>
</dbReference>
<dbReference type="InterPro" id="IPR002401">
    <property type="entry name" value="Cyt_P450_E_grp-I"/>
</dbReference>
<protein>
    <submittedName>
        <fullName evidence="10">Uncharacterized protein</fullName>
    </submittedName>
</protein>
<accession>V4CQL2</accession>
<dbReference type="SUPFAM" id="SSF48264">
    <property type="entry name" value="Cytochrome P450"/>
    <property type="match status" value="1"/>
</dbReference>
<dbReference type="GO" id="GO:0006805">
    <property type="term" value="P:xenobiotic metabolic process"/>
    <property type="evidence" value="ECO:0007669"/>
    <property type="project" value="TreeGrafter"/>
</dbReference>
<gene>
    <name evidence="10" type="ORF">LOTGIDRAFT_229889</name>
</gene>
<proteinExistence type="inferred from homology"/>
<dbReference type="KEGG" id="lgi:LOTGIDRAFT_229889"/>
<keyword evidence="4 8" id="KW-0560">Oxidoreductase</keyword>
<dbReference type="PANTHER" id="PTHR24300:SF403">
    <property type="entry name" value="CYTOCHROME P450 306A1"/>
    <property type="match status" value="1"/>
</dbReference>
<dbReference type="InterPro" id="IPR001128">
    <property type="entry name" value="Cyt_P450"/>
</dbReference>
<keyword evidence="7 8" id="KW-0349">Heme</keyword>
<evidence type="ECO:0000256" key="3">
    <source>
        <dbReference type="ARBA" id="ARBA00022723"/>
    </source>
</evidence>
<dbReference type="InterPro" id="IPR050182">
    <property type="entry name" value="Cytochrome_P450_fam2"/>
</dbReference>
<dbReference type="OMA" id="IHRHPRD"/>
<dbReference type="InterPro" id="IPR017972">
    <property type="entry name" value="Cyt_P450_CS"/>
</dbReference>
<reference evidence="10 11" key="1">
    <citation type="journal article" date="2013" name="Nature">
        <title>Insights into bilaterian evolution from three spiralian genomes.</title>
        <authorList>
            <person name="Simakov O."/>
            <person name="Marletaz F."/>
            <person name="Cho S.J."/>
            <person name="Edsinger-Gonzales E."/>
            <person name="Havlak P."/>
            <person name="Hellsten U."/>
            <person name="Kuo D.H."/>
            <person name="Larsson T."/>
            <person name="Lv J."/>
            <person name="Arendt D."/>
            <person name="Savage R."/>
            <person name="Osoegawa K."/>
            <person name="de Jong P."/>
            <person name="Grimwood J."/>
            <person name="Chapman J.A."/>
            <person name="Shapiro H."/>
            <person name="Aerts A."/>
            <person name="Otillar R.P."/>
            <person name="Terry A.Y."/>
            <person name="Boore J.L."/>
            <person name="Grigoriev I.V."/>
            <person name="Lindberg D.R."/>
            <person name="Seaver E.C."/>
            <person name="Weisblat D.A."/>
            <person name="Putnam N.H."/>
            <person name="Rokhsar D.S."/>
        </authorList>
    </citation>
    <scope>NUCLEOTIDE SEQUENCE [LARGE SCALE GENOMIC DNA]</scope>
</reference>
<dbReference type="OrthoDB" id="2789670at2759"/>
<dbReference type="STRING" id="225164.V4CQL2"/>
<dbReference type="AlphaFoldDB" id="V4CQL2"/>
<organism evidence="10 11">
    <name type="scientific">Lottia gigantea</name>
    <name type="common">Giant owl limpet</name>
    <dbReference type="NCBI Taxonomy" id="225164"/>
    <lineage>
        <taxon>Eukaryota</taxon>
        <taxon>Metazoa</taxon>
        <taxon>Spiralia</taxon>
        <taxon>Lophotrochozoa</taxon>
        <taxon>Mollusca</taxon>
        <taxon>Gastropoda</taxon>
        <taxon>Patellogastropoda</taxon>
        <taxon>Lottioidea</taxon>
        <taxon>Lottiidae</taxon>
        <taxon>Lottia</taxon>
    </lineage>
</organism>
<feature type="transmembrane region" description="Helical" evidence="9">
    <location>
        <begin position="12"/>
        <end position="30"/>
    </location>
</feature>
<evidence type="ECO:0000256" key="7">
    <source>
        <dbReference type="PIRSR" id="PIRSR602401-1"/>
    </source>
</evidence>
<dbReference type="GO" id="GO:0008395">
    <property type="term" value="F:steroid hydroxylase activity"/>
    <property type="evidence" value="ECO:0007669"/>
    <property type="project" value="TreeGrafter"/>
</dbReference>
<keyword evidence="9" id="KW-0472">Membrane</keyword>
<evidence type="ECO:0000313" key="10">
    <source>
        <dbReference type="EMBL" id="ESP04755.1"/>
    </source>
</evidence>
<evidence type="ECO:0000313" key="11">
    <source>
        <dbReference type="Proteomes" id="UP000030746"/>
    </source>
</evidence>